<comment type="catalytic activity">
    <reaction evidence="11 13">
        <text>ATP + H2O = ADP + phosphate + H(+)</text>
        <dbReference type="Rhea" id="RHEA:13065"/>
        <dbReference type="ChEBI" id="CHEBI:15377"/>
        <dbReference type="ChEBI" id="CHEBI:15378"/>
        <dbReference type="ChEBI" id="CHEBI:30616"/>
        <dbReference type="ChEBI" id="CHEBI:43474"/>
        <dbReference type="ChEBI" id="CHEBI:456216"/>
        <dbReference type="EC" id="5.6.2.3"/>
    </reaction>
</comment>
<evidence type="ECO:0000256" key="4">
    <source>
        <dbReference type="ARBA" id="ARBA00022741"/>
    </source>
</evidence>
<dbReference type="GO" id="GO:0005829">
    <property type="term" value="C:cytosol"/>
    <property type="evidence" value="ECO:0007669"/>
    <property type="project" value="TreeGrafter"/>
</dbReference>
<comment type="caution">
    <text evidence="16">The sequence shown here is derived from an EMBL/GenBank/DDBJ whole genome shotgun (WGS) entry which is preliminary data.</text>
</comment>
<dbReference type="Pfam" id="PF00772">
    <property type="entry name" value="DnaB"/>
    <property type="match status" value="1"/>
</dbReference>
<dbReference type="GO" id="GO:0043139">
    <property type="term" value="F:5'-3' DNA helicase activity"/>
    <property type="evidence" value="ECO:0007669"/>
    <property type="project" value="UniProtKB-EC"/>
</dbReference>
<feature type="domain" description="SF4 helicase" evidence="15">
    <location>
        <begin position="194"/>
        <end position="468"/>
    </location>
</feature>
<dbReference type="GO" id="GO:0016787">
    <property type="term" value="F:hydrolase activity"/>
    <property type="evidence" value="ECO:0007669"/>
    <property type="project" value="UniProtKB-KW"/>
</dbReference>
<dbReference type="InterPro" id="IPR007692">
    <property type="entry name" value="DNA_helicase_DnaB"/>
</dbReference>
<dbReference type="PROSITE" id="PS51199">
    <property type="entry name" value="SF4_HELICASE"/>
    <property type="match status" value="1"/>
</dbReference>
<dbReference type="InterPro" id="IPR027417">
    <property type="entry name" value="P-loop_NTPase"/>
</dbReference>
<evidence type="ECO:0000256" key="6">
    <source>
        <dbReference type="ARBA" id="ARBA00022806"/>
    </source>
</evidence>
<evidence type="ECO:0000256" key="7">
    <source>
        <dbReference type="ARBA" id="ARBA00022840"/>
    </source>
</evidence>
<evidence type="ECO:0000256" key="13">
    <source>
        <dbReference type="RuleBase" id="RU362085"/>
    </source>
</evidence>
<protein>
    <recommendedName>
        <fullName evidence="12 13">Replicative DNA helicase</fullName>
        <ecNumber evidence="12 13">5.6.2.3</ecNumber>
    </recommendedName>
</protein>
<dbReference type="GO" id="GO:1990077">
    <property type="term" value="C:primosome complex"/>
    <property type="evidence" value="ECO:0007669"/>
    <property type="project" value="UniProtKB-UniRule"/>
</dbReference>
<evidence type="ECO:0000256" key="11">
    <source>
        <dbReference type="ARBA" id="ARBA00048954"/>
    </source>
</evidence>
<evidence type="ECO:0000259" key="15">
    <source>
        <dbReference type="PROSITE" id="PS51199"/>
    </source>
</evidence>
<keyword evidence="9" id="KW-0413">Isomerase</keyword>
<comment type="similarity">
    <text evidence="1 13">Belongs to the helicase family. DnaB subfamily.</text>
</comment>
<evidence type="ECO:0000256" key="14">
    <source>
        <dbReference type="SAM" id="MobiDB-lite"/>
    </source>
</evidence>
<dbReference type="Proteomes" id="UP000479132">
    <property type="component" value="Unassembled WGS sequence"/>
</dbReference>
<gene>
    <name evidence="16" type="primary">dnaB</name>
    <name evidence="16" type="ORF">G3569_01130</name>
</gene>
<sequence length="507" mass="55295">MAAQQGSNYSNNSDSGIIQQEGRVPPQAVEVEEAVLGSMLIEHEAATVALQMLSKEDFYKPAHQHIFEVLHDLYERDNPLDLLTVENELRDKELLDTCGGAGYLSELTRSVSSAANIDYHAQIIAEKATKRNLIRGCTEIIKDAYDSATDPYDVLDKAEQRIFDLANSKQRSQAQAIGDVLKDTLSYLEDIRGKEAGITGVPTGTDVDKMTAGWQKGDMIIIAARPSMGKTAYVLTTARNAAMHQDEKLQTKVAIFSLEMSNQSLVQRLLTMEGRINAQSARSGQLDDEEFKRLIDAAGRLFTADIFVDDTPGLSIMELRTKARRLKSEHDIGMIVVDYLQLMTATGDFGTREQEIAAISRGLKALAKELDVPVVALSQLSRAVEQRGGDKRPQLSDLRESGSIEQDADVVCFLYRPEYYGIKTTPEGQSTAGLAELIIGKQRNGPVGSVPLYFVKDYARFENLTTADTGPFGEPNNDNNGSNGSSDDDGGGPPPMGHDPGGGEAPF</sequence>
<keyword evidence="2 13" id="KW-0639">Primosome</keyword>
<feature type="compositionally biased region" description="Polar residues" evidence="14">
    <location>
        <begin position="1"/>
        <end position="18"/>
    </location>
</feature>
<evidence type="ECO:0000313" key="17">
    <source>
        <dbReference type="Proteomes" id="UP000479132"/>
    </source>
</evidence>
<dbReference type="FunFam" id="3.40.50.300:FF:000076">
    <property type="entry name" value="Replicative DNA helicase"/>
    <property type="match status" value="1"/>
</dbReference>
<keyword evidence="6 13" id="KW-0347">Helicase</keyword>
<reference evidence="16 17" key="1">
    <citation type="submission" date="2020-02" db="EMBL/GenBank/DDBJ databases">
        <title>Aliifodinibius halophilus 2W32, complete genome.</title>
        <authorList>
            <person name="Li Y."/>
            <person name="Wu S."/>
        </authorList>
    </citation>
    <scope>NUCLEOTIDE SEQUENCE [LARGE SCALE GENOMIC DNA]</scope>
    <source>
        <strain evidence="16 17">2W32</strain>
    </source>
</reference>
<dbReference type="GO" id="GO:0005524">
    <property type="term" value="F:ATP binding"/>
    <property type="evidence" value="ECO:0007669"/>
    <property type="project" value="UniProtKB-UniRule"/>
</dbReference>
<dbReference type="Gene3D" id="1.10.860.10">
    <property type="entry name" value="DNAb Helicase, Chain A"/>
    <property type="match status" value="1"/>
</dbReference>
<evidence type="ECO:0000256" key="1">
    <source>
        <dbReference type="ARBA" id="ARBA00008428"/>
    </source>
</evidence>
<evidence type="ECO:0000256" key="2">
    <source>
        <dbReference type="ARBA" id="ARBA00022515"/>
    </source>
</evidence>
<dbReference type="GO" id="GO:0003677">
    <property type="term" value="F:DNA binding"/>
    <property type="evidence" value="ECO:0007669"/>
    <property type="project" value="UniProtKB-UniRule"/>
</dbReference>
<dbReference type="Pfam" id="PF03796">
    <property type="entry name" value="DnaB_C"/>
    <property type="match status" value="1"/>
</dbReference>
<dbReference type="RefSeq" id="WP_165265215.1">
    <property type="nucleotide sequence ID" value="NZ_JAALLS010000001.1"/>
</dbReference>
<dbReference type="GO" id="GO:0006269">
    <property type="term" value="P:DNA replication, synthesis of primer"/>
    <property type="evidence" value="ECO:0007669"/>
    <property type="project" value="UniProtKB-UniRule"/>
</dbReference>
<evidence type="ECO:0000256" key="10">
    <source>
        <dbReference type="ARBA" id="ARBA00044932"/>
    </source>
</evidence>
<keyword evidence="4 13" id="KW-0547">Nucleotide-binding</keyword>
<dbReference type="EC" id="5.6.2.3" evidence="12 13"/>
<name>A0A6M1SZ78_9BACT</name>
<dbReference type="CDD" id="cd00984">
    <property type="entry name" value="DnaB_C"/>
    <property type="match status" value="1"/>
</dbReference>
<accession>A0A6M1SZ78</accession>
<dbReference type="FunFam" id="1.10.860.10:FF:000001">
    <property type="entry name" value="Replicative DNA helicase"/>
    <property type="match status" value="1"/>
</dbReference>
<dbReference type="NCBIfam" id="TIGR00665">
    <property type="entry name" value="DnaB"/>
    <property type="match status" value="1"/>
</dbReference>
<evidence type="ECO:0000256" key="8">
    <source>
        <dbReference type="ARBA" id="ARBA00023125"/>
    </source>
</evidence>
<dbReference type="EMBL" id="JAALLS010000001">
    <property type="protein sequence ID" value="NGP86939.1"/>
    <property type="molecule type" value="Genomic_DNA"/>
</dbReference>
<dbReference type="InterPro" id="IPR016136">
    <property type="entry name" value="DNA_helicase_N/primase_C"/>
</dbReference>
<dbReference type="InterPro" id="IPR007693">
    <property type="entry name" value="DNA_helicase_DnaB-like_N"/>
</dbReference>
<keyword evidence="3 13" id="KW-0235">DNA replication</keyword>
<feature type="region of interest" description="Disordered" evidence="14">
    <location>
        <begin position="1"/>
        <end position="24"/>
    </location>
</feature>
<dbReference type="SUPFAM" id="SSF52540">
    <property type="entry name" value="P-loop containing nucleoside triphosphate hydrolases"/>
    <property type="match status" value="1"/>
</dbReference>
<dbReference type="AlphaFoldDB" id="A0A6M1SZ78"/>
<evidence type="ECO:0000256" key="9">
    <source>
        <dbReference type="ARBA" id="ARBA00023235"/>
    </source>
</evidence>
<feature type="region of interest" description="Disordered" evidence="14">
    <location>
        <begin position="466"/>
        <end position="507"/>
    </location>
</feature>
<evidence type="ECO:0000256" key="12">
    <source>
        <dbReference type="NCBIfam" id="TIGR00665"/>
    </source>
</evidence>
<dbReference type="GO" id="GO:0042802">
    <property type="term" value="F:identical protein binding"/>
    <property type="evidence" value="ECO:0007669"/>
    <property type="project" value="UniProtKB-ARBA"/>
</dbReference>
<dbReference type="InterPro" id="IPR007694">
    <property type="entry name" value="DNA_helicase_DnaB-like_C"/>
</dbReference>
<dbReference type="InterPro" id="IPR036185">
    <property type="entry name" value="DNA_heli_DnaB-like_N_sf"/>
</dbReference>
<comment type="function">
    <text evidence="10 13">The main replicative DNA helicase, it participates in initiation and elongation during chromosome replication. Travels ahead of the DNA replisome, separating dsDNA into templates for DNA synthesis. A processive ATP-dependent 5'-3' DNA helicase it has DNA-dependent ATPase activity.</text>
</comment>
<dbReference type="SUPFAM" id="SSF48024">
    <property type="entry name" value="N-terminal domain of DnaB helicase"/>
    <property type="match status" value="1"/>
</dbReference>
<organism evidence="16 17">
    <name type="scientific">Fodinibius halophilus</name>
    <dbReference type="NCBI Taxonomy" id="1736908"/>
    <lineage>
        <taxon>Bacteria</taxon>
        <taxon>Pseudomonadati</taxon>
        <taxon>Balneolota</taxon>
        <taxon>Balneolia</taxon>
        <taxon>Balneolales</taxon>
        <taxon>Balneolaceae</taxon>
        <taxon>Fodinibius</taxon>
    </lineage>
</organism>
<evidence type="ECO:0000256" key="5">
    <source>
        <dbReference type="ARBA" id="ARBA00022801"/>
    </source>
</evidence>
<keyword evidence="17" id="KW-1185">Reference proteome</keyword>
<keyword evidence="5 13" id="KW-0378">Hydrolase</keyword>
<evidence type="ECO:0000313" key="16">
    <source>
        <dbReference type="EMBL" id="NGP86939.1"/>
    </source>
</evidence>
<evidence type="ECO:0000256" key="3">
    <source>
        <dbReference type="ARBA" id="ARBA00022705"/>
    </source>
</evidence>
<keyword evidence="8 13" id="KW-0238">DNA-binding</keyword>
<dbReference type="NCBIfam" id="NF004384">
    <property type="entry name" value="PRK05748.1"/>
    <property type="match status" value="1"/>
</dbReference>
<proteinExistence type="inferred from homology"/>
<dbReference type="Gene3D" id="3.40.50.300">
    <property type="entry name" value="P-loop containing nucleotide triphosphate hydrolases"/>
    <property type="match status" value="1"/>
</dbReference>
<feature type="compositionally biased region" description="Low complexity" evidence="14">
    <location>
        <begin position="475"/>
        <end position="485"/>
    </location>
</feature>
<dbReference type="PANTHER" id="PTHR30153">
    <property type="entry name" value="REPLICATIVE DNA HELICASE DNAB"/>
    <property type="match status" value="1"/>
</dbReference>
<keyword evidence="7 13" id="KW-0067">ATP-binding</keyword>
<dbReference type="PANTHER" id="PTHR30153:SF2">
    <property type="entry name" value="REPLICATIVE DNA HELICASE"/>
    <property type="match status" value="1"/>
</dbReference>